<keyword evidence="1" id="KW-0812">Transmembrane</keyword>
<reference evidence="2" key="1">
    <citation type="submission" date="2022-12" db="EMBL/GenBank/DDBJ databases">
        <title>Reclassification of two methanogenic archaea species isolated from the Kolyma lowland permafrost.</title>
        <authorList>
            <person name="Trubitsyn V.E."/>
            <person name="Rivkina E.M."/>
            <person name="Shcherbakova V.A."/>
        </authorList>
    </citation>
    <scope>NUCLEOTIDE SEQUENCE</scope>
    <source>
        <strain evidence="2">M2</strain>
        <strain evidence="3">MK4</strain>
    </source>
</reference>
<feature type="transmembrane region" description="Helical" evidence="1">
    <location>
        <begin position="181"/>
        <end position="208"/>
    </location>
</feature>
<dbReference type="AlphaFoldDB" id="A0A9E4ZX00"/>
<name>A0A9E4ZX00_9EURY</name>
<dbReference type="EMBL" id="JAPVES010000030">
    <property type="protein sequence ID" value="MCZ3373979.1"/>
    <property type="molecule type" value="Genomic_DNA"/>
</dbReference>
<accession>A0A9E4ZX00</accession>
<keyword evidence="1" id="KW-0472">Membrane</keyword>
<dbReference type="RefSeq" id="WP_048080751.1">
    <property type="nucleotide sequence ID" value="NZ_JAPVER010000020.1"/>
</dbReference>
<keyword evidence="4" id="KW-1185">Reference proteome</keyword>
<dbReference type="InterPro" id="IPR036259">
    <property type="entry name" value="MFS_trans_sf"/>
</dbReference>
<protein>
    <submittedName>
        <fullName evidence="2">MFS transporter</fullName>
    </submittedName>
</protein>
<feature type="transmembrane region" description="Helical" evidence="1">
    <location>
        <begin position="239"/>
        <end position="260"/>
    </location>
</feature>
<keyword evidence="1" id="KW-1133">Transmembrane helix</keyword>
<gene>
    <name evidence="3" type="ORF">O3H35_15115</name>
    <name evidence="2" type="ORF">O3H54_13380</name>
</gene>
<evidence type="ECO:0000256" key="1">
    <source>
        <dbReference type="SAM" id="Phobius"/>
    </source>
</evidence>
<feature type="transmembrane region" description="Helical" evidence="1">
    <location>
        <begin position="215"/>
        <end position="233"/>
    </location>
</feature>
<dbReference type="Proteomes" id="UP001068021">
    <property type="component" value="Unassembled WGS sequence"/>
</dbReference>
<evidence type="ECO:0000313" key="4">
    <source>
        <dbReference type="Proteomes" id="UP001068021"/>
    </source>
</evidence>
<evidence type="ECO:0000313" key="2">
    <source>
        <dbReference type="EMBL" id="MCZ3366874.1"/>
    </source>
</evidence>
<dbReference type="SUPFAM" id="SSF103473">
    <property type="entry name" value="MFS general substrate transporter"/>
    <property type="match status" value="1"/>
</dbReference>
<organism evidence="2 4">
    <name type="scientific">Methanobacterium veterum</name>
    <dbReference type="NCBI Taxonomy" id="408577"/>
    <lineage>
        <taxon>Archaea</taxon>
        <taxon>Methanobacteriati</taxon>
        <taxon>Methanobacteriota</taxon>
        <taxon>Methanomada group</taxon>
        <taxon>Methanobacteria</taxon>
        <taxon>Methanobacteriales</taxon>
        <taxon>Methanobacteriaceae</taxon>
        <taxon>Methanobacterium</taxon>
    </lineage>
</organism>
<feature type="transmembrane region" description="Helical" evidence="1">
    <location>
        <begin position="144"/>
        <end position="169"/>
    </location>
</feature>
<sequence>MDYVICEKCGGRYELAEGESLDNFEACQCGGTLKYPENELKEAESLENWDIPHENNLNVEETFKEVGKNDKPKFICPNCMGEHGEGIFCSKCGGRLIAVKEGKIISNTKSFDEQRLERLSDNAFRKVATDYDDYRESKNFSERINWLSIVAGVVFFVISVFTSLLLSFYLFSNSYYNYSGFIFAFSALVVLSCIFALVSGGLAAFIGISKDYDDGIINGFLVGAIASVILGFFGGISIAFMGIIVFGVLATIGGVIGIFVKKQMDE</sequence>
<proteinExistence type="predicted"/>
<comment type="caution">
    <text evidence="2">The sequence shown here is derived from an EMBL/GenBank/DDBJ whole genome shotgun (WGS) entry which is preliminary data.</text>
</comment>
<dbReference type="EMBL" id="JAPVER010000020">
    <property type="protein sequence ID" value="MCZ3366874.1"/>
    <property type="molecule type" value="Genomic_DNA"/>
</dbReference>
<evidence type="ECO:0000313" key="3">
    <source>
        <dbReference type="EMBL" id="MCZ3373979.1"/>
    </source>
</evidence>
<dbReference type="Proteomes" id="UP001074446">
    <property type="component" value="Unassembled WGS sequence"/>
</dbReference>